<keyword evidence="3" id="KW-1185">Reference proteome</keyword>
<evidence type="ECO:0008006" key="4">
    <source>
        <dbReference type="Google" id="ProtNLM"/>
    </source>
</evidence>
<evidence type="ECO:0000313" key="3">
    <source>
        <dbReference type="Proteomes" id="UP000199074"/>
    </source>
</evidence>
<proteinExistence type="predicted"/>
<feature type="compositionally biased region" description="Pro residues" evidence="1">
    <location>
        <begin position="63"/>
        <end position="72"/>
    </location>
</feature>
<evidence type="ECO:0000313" key="2">
    <source>
        <dbReference type="EMBL" id="SFV37615.1"/>
    </source>
</evidence>
<dbReference type="RefSeq" id="WP_092425926.1">
    <property type="nucleotide sequence ID" value="NZ_FPCK01000003.1"/>
</dbReference>
<dbReference type="Proteomes" id="UP000199074">
    <property type="component" value="Unassembled WGS sequence"/>
</dbReference>
<organism evidence="2 3">
    <name type="scientific">Devosia crocina</name>
    <dbReference type="NCBI Taxonomy" id="429728"/>
    <lineage>
        <taxon>Bacteria</taxon>
        <taxon>Pseudomonadati</taxon>
        <taxon>Pseudomonadota</taxon>
        <taxon>Alphaproteobacteria</taxon>
        <taxon>Hyphomicrobiales</taxon>
        <taxon>Devosiaceae</taxon>
        <taxon>Devosia</taxon>
    </lineage>
</organism>
<dbReference type="STRING" id="429728.SAMN05216456_3014"/>
<protein>
    <recommendedName>
        <fullName evidence="4">Inner membrane protein</fullName>
    </recommendedName>
</protein>
<accession>A0A1I7NSM5</accession>
<dbReference type="AlphaFoldDB" id="A0A1I7NSM5"/>
<reference evidence="2 3" key="1">
    <citation type="submission" date="2016-10" db="EMBL/GenBank/DDBJ databases">
        <authorList>
            <person name="de Groot N.N."/>
        </authorList>
    </citation>
    <scope>NUCLEOTIDE SEQUENCE [LARGE SCALE GENOMIC DNA]</scope>
    <source>
        <strain evidence="2 3">IPL20</strain>
    </source>
</reference>
<dbReference type="OrthoDB" id="8480612at2"/>
<name>A0A1I7NSM5_9HYPH</name>
<feature type="region of interest" description="Disordered" evidence="1">
    <location>
        <begin position="1"/>
        <end position="83"/>
    </location>
</feature>
<sequence length="423" mass="42319">MADPKDNGGAEGPRTPGARSGAVKPPVLEGTARPLGSKDDKEMSAQAGKLASDTSKPDAKTQPLPPPKPDPNPTSSAAKAAAAGQSEGAAGGAWLAGLVGGLAGLGAAYALALLGYWPAAPAAPQPEDPRIATLSRSVPELQTVTSTLQSELATLTARVADLPAETDAPAQDTAASEQLASEIAALSARVDALAVPPQDQTDPNGDNAAAIANLEAELAALREATTQSQAELGSVASQIAALEADVSAGTAAEAGQVRLPLVVSGFETAFATGTAYDAELAALRQALPDLSVPQPVLANAMTGLKRPDLVARDFNAVLPDILAGRPVSADAGWQDAATDWFRGIIAIRPTEAVEGDSPEAVVARLEGAISCADFIAAKAELDALPAPMRAAAGPVAAEIENQAAAQGFLVSLRQAALTGGSGA</sequence>
<feature type="compositionally biased region" description="Low complexity" evidence="1">
    <location>
        <begin position="73"/>
        <end position="83"/>
    </location>
</feature>
<evidence type="ECO:0000256" key="1">
    <source>
        <dbReference type="SAM" id="MobiDB-lite"/>
    </source>
</evidence>
<dbReference type="EMBL" id="FPCK01000003">
    <property type="protein sequence ID" value="SFV37615.1"/>
    <property type="molecule type" value="Genomic_DNA"/>
</dbReference>
<gene>
    <name evidence="2" type="ORF">SAMN05216456_3014</name>
</gene>